<evidence type="ECO:0000313" key="2">
    <source>
        <dbReference type="Proteomes" id="UP001219525"/>
    </source>
</evidence>
<keyword evidence="2" id="KW-1185">Reference proteome</keyword>
<comment type="caution">
    <text evidence="1">The sequence shown here is derived from an EMBL/GenBank/DDBJ whole genome shotgun (WGS) entry which is preliminary data.</text>
</comment>
<gene>
    <name evidence="1" type="ORF">GGX14DRAFT_584003</name>
</gene>
<dbReference type="EMBL" id="JARJCW010000001">
    <property type="protein sequence ID" value="KAJ7230620.1"/>
    <property type="molecule type" value="Genomic_DNA"/>
</dbReference>
<dbReference type="AlphaFoldDB" id="A0AAD6YW96"/>
<dbReference type="InterPro" id="IPR032675">
    <property type="entry name" value="LRR_dom_sf"/>
</dbReference>
<dbReference type="Gene3D" id="3.80.10.10">
    <property type="entry name" value="Ribonuclease Inhibitor"/>
    <property type="match status" value="1"/>
</dbReference>
<evidence type="ECO:0000313" key="1">
    <source>
        <dbReference type="EMBL" id="KAJ7230620.1"/>
    </source>
</evidence>
<protein>
    <submittedName>
        <fullName evidence="1">Uncharacterized protein</fullName>
    </submittedName>
</protein>
<accession>A0AAD6YW96</accession>
<proteinExistence type="predicted"/>
<organism evidence="1 2">
    <name type="scientific">Mycena pura</name>
    <dbReference type="NCBI Taxonomy" id="153505"/>
    <lineage>
        <taxon>Eukaryota</taxon>
        <taxon>Fungi</taxon>
        <taxon>Dikarya</taxon>
        <taxon>Basidiomycota</taxon>
        <taxon>Agaricomycotina</taxon>
        <taxon>Agaricomycetes</taxon>
        <taxon>Agaricomycetidae</taxon>
        <taxon>Agaricales</taxon>
        <taxon>Marasmiineae</taxon>
        <taxon>Mycenaceae</taxon>
        <taxon>Mycena</taxon>
    </lineage>
</organism>
<reference evidence="1" key="1">
    <citation type="submission" date="2023-03" db="EMBL/GenBank/DDBJ databases">
        <title>Massive genome expansion in bonnet fungi (Mycena s.s.) driven by repeated elements and novel gene families across ecological guilds.</title>
        <authorList>
            <consortium name="Lawrence Berkeley National Laboratory"/>
            <person name="Harder C.B."/>
            <person name="Miyauchi S."/>
            <person name="Viragh M."/>
            <person name="Kuo A."/>
            <person name="Thoen E."/>
            <person name="Andreopoulos B."/>
            <person name="Lu D."/>
            <person name="Skrede I."/>
            <person name="Drula E."/>
            <person name="Henrissat B."/>
            <person name="Morin E."/>
            <person name="Kohler A."/>
            <person name="Barry K."/>
            <person name="LaButti K."/>
            <person name="Morin E."/>
            <person name="Salamov A."/>
            <person name="Lipzen A."/>
            <person name="Mereny Z."/>
            <person name="Hegedus B."/>
            <person name="Baldrian P."/>
            <person name="Stursova M."/>
            <person name="Weitz H."/>
            <person name="Taylor A."/>
            <person name="Grigoriev I.V."/>
            <person name="Nagy L.G."/>
            <person name="Martin F."/>
            <person name="Kauserud H."/>
        </authorList>
    </citation>
    <scope>NUCLEOTIDE SEQUENCE</scope>
    <source>
        <strain evidence="1">9144</strain>
    </source>
</reference>
<dbReference type="Proteomes" id="UP001219525">
    <property type="component" value="Unassembled WGS sequence"/>
</dbReference>
<name>A0AAD6YW96_9AGAR</name>
<sequence>MTLLSKLFRKLFVRTSGGVFLDGLPADVLGLVFEILCDLDDAQQPYGHEVHSGTCLIPLSETCRNMRAVTMPWIFREVYNWRWDGTDVWPDTLWCLFRSLSTVHIRDHSVRRPSRLLLTPQMYRALPKMQELTKVTLRLQAAIPIELLSALSSVGSLSVLEIHQVRFDGPSSPKDLTFPSLSSLSIGICGFRGVDRVPDIDNSRERDNIVTFLRNVSAHLTKLSISGDLLSSQFCELLWCNLQQFIVSEHAPLPFIPVANLVARMPELRSLAILFTARAPDRFPVPITVGASDGDSLEDFTPHLTSVSLANVACDEPIFGQLPRALESLHLMPMWDPVARDIQISISQGDFRFRGEKEAAAALDNISHLDQLTDLTFTPFDCPPSSNLIRKIARNFPMLQCLHLGYSILINIELYLVEFPHQHYFEALRLIRRLRHLKLSFDILWDSLDRAPPAHGAYLLMQELPDLQRVSYSWRHMHSTAPHRWYTWDRSLLLHPAPPRLPEAVEYERERI</sequence>
<dbReference type="SUPFAM" id="SSF52047">
    <property type="entry name" value="RNI-like"/>
    <property type="match status" value="1"/>
</dbReference>